<dbReference type="OrthoDB" id="2328924at2759"/>
<protein>
    <recommendedName>
        <fullName evidence="6">Phytanoyl-CoA dioxygenase family protein</fullName>
    </recommendedName>
</protein>
<dbReference type="eggNOG" id="ENOG502QV4U">
    <property type="taxonomic scope" value="Eukaryota"/>
</dbReference>
<dbReference type="InterPro" id="IPR008775">
    <property type="entry name" value="Phytyl_CoA_dOase-like"/>
</dbReference>
<gene>
    <name evidence="4" type="ORF">OSTLU_94008</name>
</gene>
<dbReference type="RefSeq" id="XP_001422368.1">
    <property type="nucleotide sequence ID" value="XM_001422331.1"/>
</dbReference>
<dbReference type="Gramene" id="ABP00685">
    <property type="protein sequence ID" value="ABP00685"/>
    <property type="gene ID" value="OSTLU_94008"/>
</dbReference>
<dbReference type="EMBL" id="CP000599">
    <property type="protein sequence ID" value="ABP00685.1"/>
    <property type="molecule type" value="Genomic_DNA"/>
</dbReference>
<name>A4SAD6_OSTLU</name>
<evidence type="ECO:0000313" key="5">
    <source>
        <dbReference type="Proteomes" id="UP000001568"/>
    </source>
</evidence>
<dbReference type="Pfam" id="PF05721">
    <property type="entry name" value="PhyH"/>
    <property type="match status" value="1"/>
</dbReference>
<keyword evidence="2" id="KW-0479">Metal-binding</keyword>
<evidence type="ECO:0000256" key="3">
    <source>
        <dbReference type="ARBA" id="ARBA00023004"/>
    </source>
</evidence>
<keyword evidence="3" id="KW-0408">Iron</keyword>
<sequence>MSRALLTRATRAIARSRARTCHDQIALDVPPSSVVTASDKFWFDTNGFLILRNAFDKSAIRAMNAAIDARIDDPTIERKGNLRLTKRGGPLSGDGTTGRKDVAGFLGWPRGEREAFRDVLTHERLVPYLHEFCGRGYRLDHNPLCIAQDPGAEGFEFHGGSATEDGRWNWPLAYAVEQGQIRCNLLAVAVPLTDVKEGEGGFVIVRGSHKSRFPAPAAVKRYEDGPEHGYAPALNAGDAVLFSEATTHGTLAWKGKSQRRTLIYRFSPATNAYGRGYSPEWPENWTDGMTPAQLATLQPPYHPRLDRDAVADDGINVIKPAARETFKVEFDEKIFKSKYF</sequence>
<dbReference type="OMA" id="GYRLDHN"/>
<evidence type="ECO:0008006" key="6">
    <source>
        <dbReference type="Google" id="ProtNLM"/>
    </source>
</evidence>
<dbReference type="GeneID" id="5006474"/>
<evidence type="ECO:0000313" key="4">
    <source>
        <dbReference type="EMBL" id="ABP00685.1"/>
    </source>
</evidence>
<evidence type="ECO:0000256" key="2">
    <source>
        <dbReference type="ARBA" id="ARBA00022723"/>
    </source>
</evidence>
<accession>A4SAD6</accession>
<proteinExistence type="predicted"/>
<dbReference type="KEGG" id="olu:OSTLU_94008"/>
<dbReference type="SUPFAM" id="SSF51197">
    <property type="entry name" value="Clavaminate synthase-like"/>
    <property type="match status" value="1"/>
</dbReference>
<keyword evidence="5" id="KW-1185">Reference proteome</keyword>
<evidence type="ECO:0000256" key="1">
    <source>
        <dbReference type="ARBA" id="ARBA00001962"/>
    </source>
</evidence>
<dbReference type="Proteomes" id="UP000001568">
    <property type="component" value="Chromosome 19"/>
</dbReference>
<reference evidence="4 5" key="1">
    <citation type="journal article" date="2007" name="Proc. Natl. Acad. Sci. U.S.A.">
        <title>The tiny eukaryote Ostreococcus provides genomic insights into the paradox of plankton speciation.</title>
        <authorList>
            <person name="Palenik B."/>
            <person name="Grimwood J."/>
            <person name="Aerts A."/>
            <person name="Rouze P."/>
            <person name="Salamov A."/>
            <person name="Putnam N."/>
            <person name="Dupont C."/>
            <person name="Jorgensen R."/>
            <person name="Derelle E."/>
            <person name="Rombauts S."/>
            <person name="Zhou K."/>
            <person name="Otillar R."/>
            <person name="Merchant S.S."/>
            <person name="Podell S."/>
            <person name="Gaasterland T."/>
            <person name="Napoli C."/>
            <person name="Gendler K."/>
            <person name="Manuell A."/>
            <person name="Tai V."/>
            <person name="Vallon O."/>
            <person name="Piganeau G."/>
            <person name="Jancek S."/>
            <person name="Heijde M."/>
            <person name="Jabbari K."/>
            <person name="Bowler C."/>
            <person name="Lohr M."/>
            <person name="Robbens S."/>
            <person name="Werner G."/>
            <person name="Dubchak I."/>
            <person name="Pazour G.J."/>
            <person name="Ren Q."/>
            <person name="Paulsen I."/>
            <person name="Delwiche C."/>
            <person name="Schmutz J."/>
            <person name="Rokhsar D."/>
            <person name="Van de Peer Y."/>
            <person name="Moreau H."/>
            <person name="Grigoriev I.V."/>
        </authorList>
    </citation>
    <scope>NUCLEOTIDE SEQUENCE [LARGE SCALE GENOMIC DNA]</scope>
    <source>
        <strain evidence="4 5">CCE9901</strain>
    </source>
</reference>
<organism evidence="4 5">
    <name type="scientific">Ostreococcus lucimarinus (strain CCE9901)</name>
    <dbReference type="NCBI Taxonomy" id="436017"/>
    <lineage>
        <taxon>Eukaryota</taxon>
        <taxon>Viridiplantae</taxon>
        <taxon>Chlorophyta</taxon>
        <taxon>Mamiellophyceae</taxon>
        <taxon>Mamiellales</taxon>
        <taxon>Bathycoccaceae</taxon>
        <taxon>Ostreococcus</taxon>
    </lineage>
</organism>
<comment type="cofactor">
    <cofactor evidence="1">
        <name>Fe cation</name>
        <dbReference type="ChEBI" id="CHEBI:24875"/>
    </cofactor>
</comment>
<dbReference type="AlphaFoldDB" id="A4SAD6"/>
<dbReference type="PANTHER" id="PTHR20883:SF15">
    <property type="entry name" value="PHYTANOYL-COA DIOXYGENASE DOMAIN-CONTAINING PROTEIN 1"/>
    <property type="match status" value="1"/>
</dbReference>
<dbReference type="PANTHER" id="PTHR20883">
    <property type="entry name" value="PHYTANOYL-COA DIOXYGENASE DOMAIN CONTAINING 1"/>
    <property type="match status" value="1"/>
</dbReference>
<dbReference type="GO" id="GO:0046872">
    <property type="term" value="F:metal ion binding"/>
    <property type="evidence" value="ECO:0007669"/>
    <property type="project" value="UniProtKB-KW"/>
</dbReference>
<dbReference type="HOGENOM" id="CLU_057974_0_0_1"/>
<dbReference type="Gene3D" id="2.60.120.620">
    <property type="entry name" value="q2cbj1_9rhob like domain"/>
    <property type="match status" value="1"/>
</dbReference>